<dbReference type="AlphaFoldDB" id="A0A2G6PGE8"/>
<sequence>MAGAKEIRSKIKSVQSTQKITKAMEMVAASKMRKALERMQAARPYARKIRNVISHLAHAHTEYRSPGIVEREVKRVGLIVISTDRGLCGGLNSNLFKATIAAMEEWRNQGVEIDVCTVGAKALQFFRRVQGNIVAHTSRLGDSPRFEDVLGPAKIMVDAFDEGRIDAIYMVYNEFVNTMSQKPKVERLVPITADAKDDEPAHRWDYIYEPDPKELIELLLRRYGESVIYQALVENVACEMAARMVAMKSASDNASSLIDELQLIYNKARQASITQELAEIVGGAAAV</sequence>
<keyword evidence="12 13" id="KW-0066">ATP synthesis</keyword>
<keyword evidence="9 13" id="KW-0406">Ion transport</keyword>
<organism evidence="14 15">
    <name type="scientific">Candidatus Contendibacter odensensis</name>
    <dbReference type="NCBI Taxonomy" id="1400860"/>
    <lineage>
        <taxon>Bacteria</taxon>
        <taxon>Pseudomonadati</taxon>
        <taxon>Pseudomonadota</taxon>
        <taxon>Gammaproteobacteria</taxon>
        <taxon>Candidatus Competibacteraceae</taxon>
        <taxon>Candidatus Contendibacter</taxon>
    </lineage>
</organism>
<dbReference type="GO" id="GO:0042777">
    <property type="term" value="P:proton motive force-driven plasma membrane ATP synthesis"/>
    <property type="evidence" value="ECO:0007669"/>
    <property type="project" value="UniProtKB-UniRule"/>
</dbReference>
<evidence type="ECO:0000256" key="1">
    <source>
        <dbReference type="ARBA" id="ARBA00003456"/>
    </source>
</evidence>
<dbReference type="GO" id="GO:0016787">
    <property type="term" value="F:hydrolase activity"/>
    <property type="evidence" value="ECO:0007669"/>
    <property type="project" value="UniProtKB-KW"/>
</dbReference>
<keyword evidence="5 13" id="KW-0813">Transport</keyword>
<dbReference type="Pfam" id="PF00231">
    <property type="entry name" value="ATP-synt"/>
    <property type="match status" value="1"/>
</dbReference>
<keyword evidence="8 13" id="KW-0375">Hydrogen ion transport</keyword>
<dbReference type="GO" id="GO:0005524">
    <property type="term" value="F:ATP binding"/>
    <property type="evidence" value="ECO:0007669"/>
    <property type="project" value="UniProtKB-UniRule"/>
</dbReference>
<dbReference type="Gene3D" id="3.40.1380.10">
    <property type="match status" value="1"/>
</dbReference>
<evidence type="ECO:0000256" key="8">
    <source>
        <dbReference type="ARBA" id="ARBA00022781"/>
    </source>
</evidence>
<dbReference type="FunFam" id="3.40.1380.10:FF:000006">
    <property type="entry name" value="ATP synthase gamma chain"/>
    <property type="match status" value="1"/>
</dbReference>
<dbReference type="InterPro" id="IPR023632">
    <property type="entry name" value="ATP_synth_F1_gsu_CS"/>
</dbReference>
<evidence type="ECO:0000256" key="9">
    <source>
        <dbReference type="ARBA" id="ARBA00023065"/>
    </source>
</evidence>
<keyword evidence="6 13" id="KW-1003">Cell membrane</keyword>
<dbReference type="Proteomes" id="UP000229278">
    <property type="component" value="Unassembled WGS sequence"/>
</dbReference>
<proteinExistence type="inferred from homology"/>
<evidence type="ECO:0000256" key="10">
    <source>
        <dbReference type="ARBA" id="ARBA00023136"/>
    </source>
</evidence>
<dbReference type="GO" id="GO:0046933">
    <property type="term" value="F:proton-transporting ATP synthase activity, rotational mechanism"/>
    <property type="evidence" value="ECO:0007669"/>
    <property type="project" value="UniProtKB-UniRule"/>
</dbReference>
<evidence type="ECO:0000256" key="5">
    <source>
        <dbReference type="ARBA" id="ARBA00022448"/>
    </source>
</evidence>
<dbReference type="PROSITE" id="PS00153">
    <property type="entry name" value="ATPASE_GAMMA"/>
    <property type="match status" value="1"/>
</dbReference>
<comment type="function">
    <text evidence="1 13">Produces ATP from ADP in the presence of a proton gradient across the membrane. The gamma chain is believed to be important in regulating ATPase activity and the flow of protons through the CF(0) complex.</text>
</comment>
<reference evidence="14 15" key="1">
    <citation type="submission" date="2017-10" db="EMBL/GenBank/DDBJ databases">
        <title>Novel microbial diversity and functional potential in the marine mammal oral microbiome.</title>
        <authorList>
            <person name="Dudek N.K."/>
            <person name="Sun C.L."/>
            <person name="Burstein D."/>
            <person name="Kantor R.S."/>
            <person name="Aliaga Goltsman D.S."/>
            <person name="Bik E.M."/>
            <person name="Thomas B.C."/>
            <person name="Banfield J.F."/>
            <person name="Relman D.A."/>
        </authorList>
    </citation>
    <scope>NUCLEOTIDE SEQUENCE [LARGE SCALE GENOMIC DNA]</scope>
    <source>
        <strain evidence="14">DOLJORAL78_50_517</strain>
    </source>
</reference>
<dbReference type="FunFam" id="1.10.287.80:FF:000005">
    <property type="entry name" value="ATP synthase gamma chain"/>
    <property type="match status" value="1"/>
</dbReference>
<dbReference type="NCBIfam" id="NF004144">
    <property type="entry name" value="PRK05621.1-1"/>
    <property type="match status" value="1"/>
</dbReference>
<dbReference type="PRINTS" id="PR00126">
    <property type="entry name" value="ATPASEGAMMA"/>
</dbReference>
<dbReference type="NCBIfam" id="TIGR01146">
    <property type="entry name" value="ATPsyn_F1gamma"/>
    <property type="match status" value="1"/>
</dbReference>
<evidence type="ECO:0000256" key="2">
    <source>
        <dbReference type="ARBA" id="ARBA00004170"/>
    </source>
</evidence>
<name>A0A2G6PGE8_9GAMM</name>
<dbReference type="InterPro" id="IPR035968">
    <property type="entry name" value="ATP_synth_F1_ATPase_gsu"/>
</dbReference>
<dbReference type="PANTHER" id="PTHR11693">
    <property type="entry name" value="ATP SYNTHASE GAMMA CHAIN"/>
    <property type="match status" value="1"/>
</dbReference>
<evidence type="ECO:0000256" key="6">
    <source>
        <dbReference type="ARBA" id="ARBA00022475"/>
    </source>
</evidence>
<keyword evidence="14" id="KW-0378">Hydrolase</keyword>
<evidence type="ECO:0000256" key="3">
    <source>
        <dbReference type="ARBA" id="ARBA00007681"/>
    </source>
</evidence>
<evidence type="ECO:0000313" key="14">
    <source>
        <dbReference type="EMBL" id="PIE83641.1"/>
    </source>
</evidence>
<comment type="subunit">
    <text evidence="4 13">F-type ATPases have 2 components, CF(1) - the catalytic core - and CF(0) - the membrane proton channel. CF(1) has five subunits: alpha(3), beta(3), gamma(1), delta(1), epsilon(1). CF(0) has three main subunits: a, b and c.</text>
</comment>
<keyword evidence="10 13" id="KW-0472">Membrane</keyword>
<dbReference type="GO" id="GO:0005886">
    <property type="term" value="C:plasma membrane"/>
    <property type="evidence" value="ECO:0007669"/>
    <property type="project" value="UniProtKB-SubCell"/>
</dbReference>
<protein>
    <recommendedName>
        <fullName evidence="13">ATP synthase gamma chain</fullName>
    </recommendedName>
    <alternativeName>
        <fullName evidence="13">ATP synthase F1 sector gamma subunit</fullName>
    </alternativeName>
    <alternativeName>
        <fullName evidence="13">F-ATPase gamma subunit</fullName>
    </alternativeName>
</protein>
<accession>A0A2G6PGE8</accession>
<evidence type="ECO:0000256" key="7">
    <source>
        <dbReference type="ARBA" id="ARBA00022519"/>
    </source>
</evidence>
<dbReference type="PANTHER" id="PTHR11693:SF22">
    <property type="entry name" value="ATP SYNTHASE SUBUNIT GAMMA, MITOCHONDRIAL"/>
    <property type="match status" value="1"/>
</dbReference>
<evidence type="ECO:0000256" key="12">
    <source>
        <dbReference type="ARBA" id="ARBA00023310"/>
    </source>
</evidence>
<gene>
    <name evidence="13" type="primary">atpG</name>
    <name evidence="14" type="ORF">CSA09_02045</name>
</gene>
<comment type="similarity">
    <text evidence="3 13">Belongs to the ATPase gamma chain family.</text>
</comment>
<evidence type="ECO:0000256" key="13">
    <source>
        <dbReference type="HAMAP-Rule" id="MF_00815"/>
    </source>
</evidence>
<keyword evidence="11 13" id="KW-0139">CF(1)</keyword>
<keyword evidence="7" id="KW-0997">Cell inner membrane</keyword>
<dbReference type="SUPFAM" id="SSF52943">
    <property type="entry name" value="ATP synthase (F1-ATPase), gamma subunit"/>
    <property type="match status" value="1"/>
</dbReference>
<evidence type="ECO:0000313" key="15">
    <source>
        <dbReference type="Proteomes" id="UP000229278"/>
    </source>
</evidence>
<dbReference type="CDD" id="cd12151">
    <property type="entry name" value="F1-ATPase_gamma"/>
    <property type="match status" value="1"/>
</dbReference>
<dbReference type="GO" id="GO:0045259">
    <property type="term" value="C:proton-transporting ATP synthase complex"/>
    <property type="evidence" value="ECO:0007669"/>
    <property type="project" value="UniProtKB-KW"/>
</dbReference>
<dbReference type="EMBL" id="PDTV01000004">
    <property type="protein sequence ID" value="PIE83641.1"/>
    <property type="molecule type" value="Genomic_DNA"/>
</dbReference>
<comment type="subcellular location">
    <subcellularLocation>
        <location evidence="13">Cell membrane</location>
        <topology evidence="13">Peripheral membrane protein</topology>
    </subcellularLocation>
    <subcellularLocation>
        <location evidence="2">Membrane</location>
        <topology evidence="2">Peripheral membrane protein</topology>
    </subcellularLocation>
</comment>
<comment type="caution">
    <text evidence="14">The sequence shown here is derived from an EMBL/GenBank/DDBJ whole genome shotgun (WGS) entry which is preliminary data.</text>
</comment>
<dbReference type="Gene3D" id="1.10.287.80">
    <property type="entry name" value="ATP synthase, gamma subunit, helix hairpin domain"/>
    <property type="match status" value="1"/>
</dbReference>
<dbReference type="HAMAP" id="MF_00815">
    <property type="entry name" value="ATP_synth_gamma_bact"/>
    <property type="match status" value="1"/>
</dbReference>
<evidence type="ECO:0000256" key="11">
    <source>
        <dbReference type="ARBA" id="ARBA00023196"/>
    </source>
</evidence>
<evidence type="ECO:0000256" key="4">
    <source>
        <dbReference type="ARBA" id="ARBA00011648"/>
    </source>
</evidence>
<dbReference type="InterPro" id="IPR000131">
    <property type="entry name" value="ATP_synth_F1_gsu"/>
</dbReference>